<evidence type="ECO:0000256" key="1">
    <source>
        <dbReference type="SAM" id="MobiDB-lite"/>
    </source>
</evidence>
<evidence type="ECO:0000313" key="2">
    <source>
        <dbReference type="EMBL" id="JAG72887.1"/>
    </source>
</evidence>
<dbReference type="KEGG" id="fas:105269898"/>
<dbReference type="CDD" id="cd00076">
    <property type="entry name" value="HFD_SF"/>
    <property type="match status" value="1"/>
</dbReference>
<dbReference type="Gene3D" id="1.10.20.10">
    <property type="entry name" value="Histone, subunit A"/>
    <property type="match status" value="1"/>
</dbReference>
<organism evidence="2">
    <name type="scientific">Fopius arisanus</name>
    <dbReference type="NCBI Taxonomy" id="64838"/>
    <lineage>
        <taxon>Eukaryota</taxon>
        <taxon>Metazoa</taxon>
        <taxon>Ecdysozoa</taxon>
        <taxon>Arthropoda</taxon>
        <taxon>Hexapoda</taxon>
        <taxon>Insecta</taxon>
        <taxon>Pterygota</taxon>
        <taxon>Neoptera</taxon>
        <taxon>Endopterygota</taxon>
        <taxon>Hymenoptera</taxon>
        <taxon>Apocrita</taxon>
        <taxon>Ichneumonoidea</taxon>
        <taxon>Braconidae</taxon>
        <taxon>Opiinae</taxon>
        <taxon>Fopius</taxon>
    </lineage>
</organism>
<dbReference type="RefSeq" id="XP_011308795.1">
    <property type="nucleotide sequence ID" value="XM_011310493.1"/>
</dbReference>
<dbReference type="EMBL" id="GBYB01003120">
    <property type="protein sequence ID" value="JAG72887.1"/>
    <property type="molecule type" value="Transcribed_RNA"/>
</dbReference>
<protein>
    <submittedName>
        <fullName evidence="2">H2BFM protein</fullName>
    </submittedName>
</protein>
<accession>A0A9R1TG76</accession>
<keyword evidence="3" id="KW-1185">Reference proteome</keyword>
<name>A0A0C9R595_9HYME</name>
<reference evidence="4" key="2">
    <citation type="submission" date="2025-04" db="UniProtKB">
        <authorList>
            <consortium name="RefSeq"/>
        </authorList>
    </citation>
    <scope>IDENTIFICATION</scope>
    <source>
        <strain evidence="4">USDA-PBARC FA_bdor</strain>
        <tissue evidence="4">Whole organism</tissue>
    </source>
</reference>
<dbReference type="Proteomes" id="UP000694866">
    <property type="component" value="Unplaced"/>
</dbReference>
<dbReference type="GeneID" id="105269898"/>
<evidence type="ECO:0000313" key="3">
    <source>
        <dbReference type="Proteomes" id="UP000694866"/>
    </source>
</evidence>
<dbReference type="InterPro" id="IPR009072">
    <property type="entry name" value="Histone-fold"/>
</dbReference>
<proteinExistence type="predicted"/>
<evidence type="ECO:0000313" key="4">
    <source>
        <dbReference type="RefSeq" id="XP_011308795.1"/>
    </source>
</evidence>
<dbReference type="SUPFAM" id="SSF47113">
    <property type="entry name" value="Histone-fold"/>
    <property type="match status" value="1"/>
</dbReference>
<accession>A0A0C9R595</accession>
<dbReference type="AlphaFoldDB" id="A0A0C9R595"/>
<feature type="region of interest" description="Disordered" evidence="1">
    <location>
        <begin position="1"/>
        <end position="35"/>
    </location>
</feature>
<dbReference type="GO" id="GO:0046982">
    <property type="term" value="F:protein heterodimerization activity"/>
    <property type="evidence" value="ECO:0007669"/>
    <property type="project" value="InterPro"/>
</dbReference>
<feature type="compositionally biased region" description="Basic residues" evidence="1">
    <location>
        <begin position="9"/>
        <end position="30"/>
    </location>
</feature>
<dbReference type="OrthoDB" id="7697473at2759"/>
<reference evidence="2" key="1">
    <citation type="submission" date="2015-01" db="EMBL/GenBank/DDBJ databases">
        <title>Transcriptome Assembly of Fopius arisanus.</title>
        <authorList>
            <person name="Geib S."/>
        </authorList>
    </citation>
    <scope>NUCLEOTIDE SEQUENCE</scope>
</reference>
<sequence>MSGKSEGGRHHRGLKKSSRKSKNPKKRRHTLSTEAQSVLSTLLEDVIEKTLEDARKMAEKTGKARVSIKDVEIALRKLCQGFRCTSSTTNGFDCLQVADHPLHP</sequence>
<gene>
    <name evidence="2" type="primary">H2BFM</name>
    <name evidence="4" type="synonym">LOC105269898</name>
    <name evidence="2" type="ORF">g.2027</name>
</gene>